<feature type="domain" description="Nucleotide exchange factor Fes1" evidence="6">
    <location>
        <begin position="6"/>
        <end position="93"/>
    </location>
</feature>
<keyword evidence="3" id="KW-0963">Cytoplasm</keyword>
<dbReference type="PANTHER" id="PTHR19316">
    <property type="entry name" value="PROTEIN FOLDING REGULATOR"/>
    <property type="match status" value="1"/>
</dbReference>
<protein>
    <recommendedName>
        <fullName evidence="6">Nucleotide exchange factor Fes1 domain-containing protein</fullName>
    </recommendedName>
</protein>
<evidence type="ECO:0000256" key="1">
    <source>
        <dbReference type="ARBA" id="ARBA00004496"/>
    </source>
</evidence>
<name>A0A5N6KZR9_9ROSI</name>
<dbReference type="Pfam" id="PF08609">
    <property type="entry name" value="Fes1"/>
    <property type="match status" value="1"/>
</dbReference>
<dbReference type="AlphaFoldDB" id="A0A5N6KZR9"/>
<evidence type="ECO:0000313" key="8">
    <source>
        <dbReference type="Proteomes" id="UP000327013"/>
    </source>
</evidence>
<dbReference type="InterPro" id="IPR013918">
    <property type="entry name" value="Nucleotide_exch_fac_Fes1"/>
</dbReference>
<dbReference type="SUPFAM" id="SSF48371">
    <property type="entry name" value="ARM repeat"/>
    <property type="match status" value="1"/>
</dbReference>
<accession>A0A5N6KZR9</accession>
<dbReference type="GO" id="GO:0000774">
    <property type="term" value="F:adenyl-nucleotide exchange factor activity"/>
    <property type="evidence" value="ECO:0007669"/>
    <property type="project" value="TreeGrafter"/>
</dbReference>
<dbReference type="PANTHER" id="PTHR19316:SF18">
    <property type="entry name" value="HSP70-BINDING PROTEIN 1"/>
    <property type="match status" value="1"/>
</dbReference>
<evidence type="ECO:0000256" key="2">
    <source>
        <dbReference type="ARBA" id="ARBA00011045"/>
    </source>
</evidence>
<dbReference type="EMBL" id="VIBQ01000031">
    <property type="protein sequence ID" value="KAB8416354.1"/>
    <property type="molecule type" value="Genomic_DNA"/>
</dbReference>
<sequence length="216" mass="23328">MADPGLNKLLNWAVRNSAQSTNGEDAPAEGAAPAGRGLDADALRALMGGPSDADRMKDAMTAIQSPQVDLDNKLIAFDNFEQLVEGIDNANNMENLALWVPLVEQLDNTVSELRCMAAWCISTAVQNNIQAQGRALALGIVSKLVTLGLNDEQVATRKKAITALSSEVRNYQPGMDELLKHLPKEHQPSSETVDATDMDAVDVLINKLREEVAKPR</sequence>
<gene>
    <name evidence="7" type="ORF">FH972_024873</name>
</gene>
<dbReference type="GO" id="GO:0005783">
    <property type="term" value="C:endoplasmic reticulum"/>
    <property type="evidence" value="ECO:0007669"/>
    <property type="project" value="TreeGrafter"/>
</dbReference>
<comment type="similarity">
    <text evidence="2">Belongs to the FES1 family.</text>
</comment>
<organism evidence="7 8">
    <name type="scientific">Carpinus fangiana</name>
    <dbReference type="NCBI Taxonomy" id="176857"/>
    <lineage>
        <taxon>Eukaryota</taxon>
        <taxon>Viridiplantae</taxon>
        <taxon>Streptophyta</taxon>
        <taxon>Embryophyta</taxon>
        <taxon>Tracheophyta</taxon>
        <taxon>Spermatophyta</taxon>
        <taxon>Magnoliopsida</taxon>
        <taxon>eudicotyledons</taxon>
        <taxon>Gunneridae</taxon>
        <taxon>Pentapetalae</taxon>
        <taxon>rosids</taxon>
        <taxon>fabids</taxon>
        <taxon>Fagales</taxon>
        <taxon>Betulaceae</taxon>
        <taxon>Carpinus</taxon>
    </lineage>
</organism>
<reference evidence="7 8" key="1">
    <citation type="submission" date="2019-06" db="EMBL/GenBank/DDBJ databases">
        <title>A chromosomal-level reference genome of Carpinus fangiana (Coryloideae, Betulaceae).</title>
        <authorList>
            <person name="Yang X."/>
            <person name="Wang Z."/>
            <person name="Zhang L."/>
            <person name="Hao G."/>
            <person name="Liu J."/>
            <person name="Yang Y."/>
        </authorList>
    </citation>
    <scope>NUCLEOTIDE SEQUENCE [LARGE SCALE GENOMIC DNA]</scope>
    <source>
        <strain evidence="7">Cfa_2016G</strain>
        <tissue evidence="7">Leaf</tissue>
    </source>
</reference>
<comment type="caution">
    <text evidence="7">The sequence shown here is derived from an EMBL/GenBank/DDBJ whole genome shotgun (WGS) entry which is preliminary data.</text>
</comment>
<evidence type="ECO:0000313" key="7">
    <source>
        <dbReference type="EMBL" id="KAB8416354.1"/>
    </source>
</evidence>
<evidence type="ECO:0000256" key="5">
    <source>
        <dbReference type="ARBA" id="ARBA00024912"/>
    </source>
</evidence>
<evidence type="ECO:0000256" key="4">
    <source>
        <dbReference type="ARBA" id="ARBA00022737"/>
    </source>
</evidence>
<evidence type="ECO:0000256" key="3">
    <source>
        <dbReference type="ARBA" id="ARBA00022490"/>
    </source>
</evidence>
<dbReference type="OrthoDB" id="10250458at2759"/>
<dbReference type="Proteomes" id="UP000327013">
    <property type="component" value="Unassembled WGS sequence"/>
</dbReference>
<comment type="function">
    <text evidence="5">Functions as a nucleotide exchange factor (NEF) for Hsp70 chaperones which accelerates the release of ADP. Required for fully efficient Hsp70-mediated folding of proteins.</text>
</comment>
<dbReference type="InterPro" id="IPR050693">
    <property type="entry name" value="Hsp70_NEF-Inhibitors"/>
</dbReference>
<keyword evidence="4" id="KW-0677">Repeat</keyword>
<dbReference type="FunFam" id="1.25.10.10:FF:000434">
    <property type="entry name" value="Hsp70 nucleotide exchange factor fes1"/>
    <property type="match status" value="1"/>
</dbReference>
<proteinExistence type="inferred from homology"/>
<dbReference type="InterPro" id="IPR016024">
    <property type="entry name" value="ARM-type_fold"/>
</dbReference>
<evidence type="ECO:0000259" key="6">
    <source>
        <dbReference type="Pfam" id="PF08609"/>
    </source>
</evidence>
<dbReference type="InterPro" id="IPR011989">
    <property type="entry name" value="ARM-like"/>
</dbReference>
<dbReference type="Gene3D" id="1.25.10.10">
    <property type="entry name" value="Leucine-rich Repeat Variant"/>
    <property type="match status" value="1"/>
</dbReference>
<keyword evidence="8" id="KW-1185">Reference proteome</keyword>
<comment type="subcellular location">
    <subcellularLocation>
        <location evidence="1">Cytoplasm</location>
    </subcellularLocation>
</comment>